<keyword evidence="7" id="KW-1015">Disulfide bond</keyword>
<evidence type="ECO:0000256" key="3">
    <source>
        <dbReference type="ARBA" id="ARBA00022692"/>
    </source>
</evidence>
<organism evidence="11 12">
    <name type="scientific">Exocentrus adspersus</name>
    <dbReference type="NCBI Taxonomy" id="1586481"/>
    <lineage>
        <taxon>Eukaryota</taxon>
        <taxon>Metazoa</taxon>
        <taxon>Ecdysozoa</taxon>
        <taxon>Arthropoda</taxon>
        <taxon>Hexapoda</taxon>
        <taxon>Insecta</taxon>
        <taxon>Pterygota</taxon>
        <taxon>Neoptera</taxon>
        <taxon>Endopterygota</taxon>
        <taxon>Coleoptera</taxon>
        <taxon>Polyphaga</taxon>
        <taxon>Cucujiformia</taxon>
        <taxon>Chrysomeloidea</taxon>
        <taxon>Cerambycidae</taxon>
        <taxon>Lamiinae</taxon>
        <taxon>Acanthocinini</taxon>
        <taxon>Exocentrus</taxon>
    </lineage>
</organism>
<dbReference type="GO" id="GO:0098609">
    <property type="term" value="P:cell-cell adhesion"/>
    <property type="evidence" value="ECO:0007669"/>
    <property type="project" value="TreeGrafter"/>
</dbReference>
<dbReference type="AlphaFoldDB" id="A0AAV8WJR0"/>
<name>A0AAV8WJR0_9CUCU</name>
<evidence type="ECO:0000256" key="5">
    <source>
        <dbReference type="ARBA" id="ARBA00022989"/>
    </source>
</evidence>
<keyword evidence="6 10" id="KW-0472">Membrane</keyword>
<feature type="transmembrane region" description="Helical" evidence="10">
    <location>
        <begin position="20"/>
        <end position="43"/>
    </location>
</feature>
<protein>
    <submittedName>
        <fullName evidence="11">Uncharacterized protein</fullName>
    </submittedName>
</protein>
<evidence type="ECO:0000256" key="8">
    <source>
        <dbReference type="ARBA" id="ARBA00023170"/>
    </source>
</evidence>
<keyword evidence="3 10" id="KW-0812">Transmembrane</keyword>
<dbReference type="GO" id="GO:0033627">
    <property type="term" value="P:cell adhesion mediated by integrin"/>
    <property type="evidence" value="ECO:0007669"/>
    <property type="project" value="TreeGrafter"/>
</dbReference>
<comment type="caution">
    <text evidence="11">The sequence shown here is derived from an EMBL/GenBank/DDBJ whole genome shotgun (WGS) entry which is preliminary data.</text>
</comment>
<keyword evidence="5 10" id="KW-1133">Transmembrane helix</keyword>
<evidence type="ECO:0000256" key="1">
    <source>
        <dbReference type="ARBA" id="ARBA00004479"/>
    </source>
</evidence>
<keyword evidence="12" id="KW-1185">Reference proteome</keyword>
<gene>
    <name evidence="11" type="ORF">NQ315_009861</name>
</gene>
<comment type="subcellular location">
    <subcellularLocation>
        <location evidence="1">Membrane</location>
        <topology evidence="1">Single-pass type I membrane protein</topology>
    </subcellularLocation>
</comment>
<evidence type="ECO:0000256" key="4">
    <source>
        <dbReference type="ARBA" id="ARBA00022889"/>
    </source>
</evidence>
<dbReference type="PANTHER" id="PTHR23220">
    <property type="entry name" value="INTEGRIN ALPHA"/>
    <property type="match status" value="1"/>
</dbReference>
<evidence type="ECO:0000313" key="12">
    <source>
        <dbReference type="Proteomes" id="UP001159042"/>
    </source>
</evidence>
<dbReference type="GO" id="GO:0008305">
    <property type="term" value="C:integrin complex"/>
    <property type="evidence" value="ECO:0007669"/>
    <property type="project" value="TreeGrafter"/>
</dbReference>
<accession>A0AAV8WJR0</accession>
<evidence type="ECO:0000256" key="7">
    <source>
        <dbReference type="ARBA" id="ARBA00023157"/>
    </source>
</evidence>
<reference evidence="11 12" key="1">
    <citation type="journal article" date="2023" name="Insect Mol. Biol.">
        <title>Genome sequencing provides insights into the evolution of gene families encoding plant cell wall-degrading enzymes in longhorned beetles.</title>
        <authorList>
            <person name="Shin N.R."/>
            <person name="Okamura Y."/>
            <person name="Kirsch R."/>
            <person name="Pauchet Y."/>
        </authorList>
    </citation>
    <scope>NUCLEOTIDE SEQUENCE [LARGE SCALE GENOMIC DNA]</scope>
    <source>
        <strain evidence="11">EAD_L_NR</strain>
    </source>
</reference>
<dbReference type="GO" id="GO:0007229">
    <property type="term" value="P:integrin-mediated signaling pathway"/>
    <property type="evidence" value="ECO:0007669"/>
    <property type="project" value="TreeGrafter"/>
</dbReference>
<keyword evidence="4" id="KW-0130">Cell adhesion</keyword>
<dbReference type="GO" id="GO:0007160">
    <property type="term" value="P:cell-matrix adhesion"/>
    <property type="evidence" value="ECO:0007669"/>
    <property type="project" value="TreeGrafter"/>
</dbReference>
<dbReference type="PANTHER" id="PTHR23220:SF83">
    <property type="entry name" value="INTEGRIN ALPHA-PS3-RELATED"/>
    <property type="match status" value="1"/>
</dbReference>
<evidence type="ECO:0000256" key="2">
    <source>
        <dbReference type="ARBA" id="ARBA00008054"/>
    </source>
</evidence>
<comment type="similarity">
    <text evidence="2">Belongs to the integrin alpha chain family.</text>
</comment>
<evidence type="ECO:0000256" key="6">
    <source>
        <dbReference type="ARBA" id="ARBA00023136"/>
    </source>
</evidence>
<keyword evidence="8" id="KW-0675">Receptor</keyword>
<proteinExistence type="inferred from homology"/>
<evidence type="ECO:0000256" key="9">
    <source>
        <dbReference type="ARBA" id="ARBA00023180"/>
    </source>
</evidence>
<dbReference type="GO" id="GO:0009897">
    <property type="term" value="C:external side of plasma membrane"/>
    <property type="evidence" value="ECO:0007669"/>
    <property type="project" value="TreeGrafter"/>
</dbReference>
<dbReference type="Proteomes" id="UP001159042">
    <property type="component" value="Unassembled WGS sequence"/>
</dbReference>
<dbReference type="EMBL" id="JANEYG010000001">
    <property type="protein sequence ID" value="KAJ8926006.1"/>
    <property type="molecule type" value="Genomic_DNA"/>
</dbReference>
<dbReference type="Gene3D" id="1.20.5.930">
    <property type="entry name" value="Bicelle-embedded integrin alpha(iib) transmembrane segment"/>
    <property type="match status" value="1"/>
</dbReference>
<evidence type="ECO:0000313" key="11">
    <source>
        <dbReference type="EMBL" id="KAJ8926006.1"/>
    </source>
</evidence>
<sequence length="113" mass="12236">MGTEVSSLLINEVPKKRPVPLWIIILAVVAGILLLALIIYGLTKVGFFKRTKKEELENLKAATKNEAGEALPQTLDPAINCSTEGLVDEEVFDPLDPIVHCPTETPAGGDKEE</sequence>
<dbReference type="GO" id="GO:0005178">
    <property type="term" value="F:integrin binding"/>
    <property type="evidence" value="ECO:0007669"/>
    <property type="project" value="TreeGrafter"/>
</dbReference>
<evidence type="ECO:0000256" key="10">
    <source>
        <dbReference type="SAM" id="Phobius"/>
    </source>
</evidence>
<dbReference type="FunFam" id="1.20.5.930:FF:000001">
    <property type="entry name" value="Integrin subunit alpha V"/>
    <property type="match status" value="1"/>
</dbReference>
<keyword evidence="9" id="KW-0325">Glycoprotein</keyword>